<organism evidence="2 3">
    <name type="scientific">Reticulomyxa filosa</name>
    <dbReference type="NCBI Taxonomy" id="46433"/>
    <lineage>
        <taxon>Eukaryota</taxon>
        <taxon>Sar</taxon>
        <taxon>Rhizaria</taxon>
        <taxon>Retaria</taxon>
        <taxon>Foraminifera</taxon>
        <taxon>Monothalamids</taxon>
        <taxon>Reticulomyxidae</taxon>
        <taxon>Reticulomyxa</taxon>
    </lineage>
</organism>
<reference evidence="2 3" key="1">
    <citation type="journal article" date="2013" name="Curr. Biol.">
        <title>The Genome of the Foraminiferan Reticulomyxa filosa.</title>
        <authorList>
            <person name="Glockner G."/>
            <person name="Hulsmann N."/>
            <person name="Schleicher M."/>
            <person name="Noegel A.A."/>
            <person name="Eichinger L."/>
            <person name="Gallinger C."/>
            <person name="Pawlowski J."/>
            <person name="Sierra R."/>
            <person name="Euteneuer U."/>
            <person name="Pillet L."/>
            <person name="Moustafa A."/>
            <person name="Platzer M."/>
            <person name="Groth M."/>
            <person name="Szafranski K."/>
            <person name="Schliwa M."/>
        </authorList>
    </citation>
    <scope>NUCLEOTIDE SEQUENCE [LARGE SCALE GENOMIC DNA]</scope>
</reference>
<gene>
    <name evidence="2" type="ORF">RFI_02779</name>
</gene>
<accession>X6P6Z0</accession>
<evidence type="ECO:0000313" key="3">
    <source>
        <dbReference type="Proteomes" id="UP000023152"/>
    </source>
</evidence>
<evidence type="ECO:0000313" key="2">
    <source>
        <dbReference type="EMBL" id="ETO34315.1"/>
    </source>
</evidence>
<feature type="compositionally biased region" description="Low complexity" evidence="1">
    <location>
        <begin position="153"/>
        <end position="175"/>
    </location>
</feature>
<evidence type="ECO:0000256" key="1">
    <source>
        <dbReference type="SAM" id="MobiDB-lite"/>
    </source>
</evidence>
<keyword evidence="3" id="KW-1185">Reference proteome</keyword>
<feature type="non-terminal residue" evidence="2">
    <location>
        <position position="175"/>
    </location>
</feature>
<feature type="compositionally biased region" description="Polar residues" evidence="1">
    <location>
        <begin position="107"/>
        <end position="129"/>
    </location>
</feature>
<proteinExistence type="predicted"/>
<dbReference type="AlphaFoldDB" id="X6P6Z0"/>
<name>X6P6Z0_RETFI</name>
<comment type="caution">
    <text evidence="2">The sequence shown here is derived from an EMBL/GenBank/DDBJ whole genome shotgun (WGS) entry which is preliminary data.</text>
</comment>
<dbReference type="Proteomes" id="UP000023152">
    <property type="component" value="Unassembled WGS sequence"/>
</dbReference>
<feature type="compositionally biased region" description="Acidic residues" evidence="1">
    <location>
        <begin position="17"/>
        <end position="42"/>
    </location>
</feature>
<feature type="region of interest" description="Disordered" evidence="1">
    <location>
        <begin position="72"/>
        <end position="175"/>
    </location>
</feature>
<feature type="compositionally biased region" description="Polar residues" evidence="1">
    <location>
        <begin position="72"/>
        <end position="82"/>
    </location>
</feature>
<dbReference type="EMBL" id="ASPP01002680">
    <property type="protein sequence ID" value="ETO34315.1"/>
    <property type="molecule type" value="Genomic_DNA"/>
</dbReference>
<sequence>MAETMDIVTSVVRDETSSEEEEEEAQIEPTPEAEEGNEDSEDDAIHPVKHTLIINNTTLVCPIELLFGAIQSKGTTPSTSLIPDSYDPDMPNGKQNKNKERKRTFHEMSTSLYANDNDQLSGSNKNNVGFVNMNDIPSAQRIGDAPPTKSKENQNPNSNNSSKKNAGSFNSSHSG</sequence>
<protein>
    <submittedName>
        <fullName evidence="2">Uncharacterized protein</fullName>
    </submittedName>
</protein>
<feature type="region of interest" description="Disordered" evidence="1">
    <location>
        <begin position="1"/>
        <end position="44"/>
    </location>
</feature>